<dbReference type="PROSITE" id="PS50967">
    <property type="entry name" value="HRDC"/>
    <property type="match status" value="1"/>
</dbReference>
<protein>
    <submittedName>
        <fullName evidence="2">HRDC domain protein</fullName>
    </submittedName>
</protein>
<dbReference type="SUPFAM" id="SSF47819">
    <property type="entry name" value="HRDC-like"/>
    <property type="match status" value="1"/>
</dbReference>
<accession>D4DLX0</accession>
<reference evidence="2 3" key="1">
    <citation type="submission" date="2010-02" db="EMBL/GenBank/DDBJ databases">
        <authorList>
            <person name="Weinstock G."/>
            <person name="Sodergren E."/>
            <person name="Clifton S."/>
            <person name="Fulton L."/>
            <person name="Fulton B."/>
            <person name="Courtney L."/>
            <person name="Fronick C."/>
            <person name="Harrison M."/>
            <person name="Strong C."/>
            <person name="Farmer C."/>
            <person name="Delahaunty K."/>
            <person name="Markovic C."/>
            <person name="Hall O."/>
            <person name="Minx P."/>
            <person name="Tomlinson C."/>
            <person name="Mitreva M."/>
            <person name="Nelson J."/>
            <person name="Hou S."/>
            <person name="Wollam A."/>
            <person name="Pepin K.H."/>
            <person name="Johnson M."/>
            <person name="Bhonagiri V."/>
            <person name="Zhang X."/>
            <person name="Suruliraj S."/>
            <person name="Warren W."/>
            <person name="Chinwalla A."/>
            <person name="Mardis E.R."/>
            <person name="Wilson R.K."/>
        </authorList>
    </citation>
    <scope>NUCLEOTIDE SEQUENCE [LARGE SCALE GENOMIC DNA]</scope>
    <source>
        <strain evidence="2 3">ATCC 29315</strain>
    </source>
</reference>
<comment type="caution">
    <text evidence="2">The sequence shown here is derived from an EMBL/GenBank/DDBJ whole genome shotgun (WGS) entry which is preliminary data.</text>
</comment>
<proteinExistence type="predicted"/>
<dbReference type="InterPro" id="IPR010997">
    <property type="entry name" value="HRDC-like_sf"/>
</dbReference>
<evidence type="ECO:0000259" key="1">
    <source>
        <dbReference type="PROSITE" id="PS50967"/>
    </source>
</evidence>
<feature type="domain" description="HRDC" evidence="1">
    <location>
        <begin position="22"/>
        <end position="97"/>
    </location>
</feature>
<gene>
    <name evidence="2" type="ORF">NEIELOOT_00029</name>
</gene>
<name>D4DLX0_NEIEG</name>
<sequence>MLRPLKRDKAAGQKPKEEWLRTEREERLWQALRKWRQERARAEEIPAYMVCGDKTLRDIVEKMPRGLDGLRSIYGLGEAKIDKFGDEILEVLDSANA</sequence>
<evidence type="ECO:0000313" key="3">
    <source>
        <dbReference type="Proteomes" id="UP000005536"/>
    </source>
</evidence>
<dbReference type="AlphaFoldDB" id="D4DLX0"/>
<dbReference type="Proteomes" id="UP000005536">
    <property type="component" value="Unassembled WGS sequence"/>
</dbReference>
<dbReference type="SMART" id="SM00341">
    <property type="entry name" value="HRDC"/>
    <property type="match status" value="1"/>
</dbReference>
<dbReference type="GO" id="GO:0000166">
    <property type="term" value="F:nucleotide binding"/>
    <property type="evidence" value="ECO:0007669"/>
    <property type="project" value="InterPro"/>
</dbReference>
<dbReference type="InterPro" id="IPR002121">
    <property type="entry name" value="HRDC_dom"/>
</dbReference>
<dbReference type="GO" id="GO:0003676">
    <property type="term" value="F:nucleic acid binding"/>
    <property type="evidence" value="ECO:0007669"/>
    <property type="project" value="InterPro"/>
</dbReference>
<organism evidence="2 3">
    <name type="scientific">Neisseria elongata subsp. glycolytica ATCC 29315</name>
    <dbReference type="NCBI Taxonomy" id="546263"/>
    <lineage>
        <taxon>Bacteria</taxon>
        <taxon>Pseudomonadati</taxon>
        <taxon>Pseudomonadota</taxon>
        <taxon>Betaproteobacteria</taxon>
        <taxon>Neisseriales</taxon>
        <taxon>Neisseriaceae</taxon>
        <taxon>Neisseria</taxon>
    </lineage>
</organism>
<dbReference type="InterPro" id="IPR044876">
    <property type="entry name" value="HRDC_dom_sf"/>
</dbReference>
<dbReference type="Gene3D" id="1.10.150.80">
    <property type="entry name" value="HRDC domain"/>
    <property type="match status" value="1"/>
</dbReference>
<dbReference type="Pfam" id="PF00570">
    <property type="entry name" value="HRDC"/>
    <property type="match status" value="1"/>
</dbReference>
<dbReference type="EMBL" id="ADBF01000002">
    <property type="protein sequence ID" value="EFE51073.1"/>
    <property type="molecule type" value="Genomic_DNA"/>
</dbReference>
<evidence type="ECO:0000313" key="2">
    <source>
        <dbReference type="EMBL" id="EFE51073.1"/>
    </source>
</evidence>